<dbReference type="InterPro" id="IPR029063">
    <property type="entry name" value="SAM-dependent_MTases_sf"/>
</dbReference>
<dbReference type="EMBL" id="CP000282">
    <property type="protein sequence ID" value="ABD82505.1"/>
    <property type="molecule type" value="Genomic_DNA"/>
</dbReference>
<feature type="domain" description="Release factor glutamine methyltransferase N-terminal" evidence="7">
    <location>
        <begin position="11"/>
        <end position="78"/>
    </location>
</feature>
<dbReference type="GO" id="GO:0003676">
    <property type="term" value="F:nucleic acid binding"/>
    <property type="evidence" value="ECO:0007669"/>
    <property type="project" value="InterPro"/>
</dbReference>
<dbReference type="Pfam" id="PF05175">
    <property type="entry name" value="MTS"/>
    <property type="match status" value="1"/>
</dbReference>
<sequence>MNNPITIKACLQQAQLLLSDISDSSRLDAEVLLAFVMQKNRTWLYTWSDKIPSPDQLQQFNQLVSQRQQGTPIAYLTGEKEFWSLPLQVSPATLIPRGDTEILVEVALELAQTLQQKNPQEHIRILDLGTGTGAIALALASELPTANITAVDKMPQAVELAEKNRAALGFKNVTVLHSDWFSAITLQKFHVIVSNPPYIDEQDPHLKQGDVRFEPLTALVAPNQGLADIQHIAEHAKQHLLPNGFLCVEHGWQQAEAVRGVFEKNGYVGVRSEKDNGGNDRVTLGVVG</sequence>
<dbReference type="PANTHER" id="PTHR18895">
    <property type="entry name" value="HEMK METHYLTRANSFERASE"/>
    <property type="match status" value="1"/>
</dbReference>
<dbReference type="PROSITE" id="PS00092">
    <property type="entry name" value="N6_MTASE"/>
    <property type="match status" value="1"/>
</dbReference>
<comment type="function">
    <text evidence="5">Methylates the class 1 translation termination release factors RF1/PrfA and RF2/PrfB on the glutamine residue of the universally conserved GGQ motif.</text>
</comment>
<comment type="catalytic activity">
    <reaction evidence="4 5">
        <text>L-glutaminyl-[peptide chain release factor] + S-adenosyl-L-methionine = N(5)-methyl-L-glutaminyl-[peptide chain release factor] + S-adenosyl-L-homocysteine + H(+)</text>
        <dbReference type="Rhea" id="RHEA:42896"/>
        <dbReference type="Rhea" id="RHEA-COMP:10271"/>
        <dbReference type="Rhea" id="RHEA-COMP:10272"/>
        <dbReference type="ChEBI" id="CHEBI:15378"/>
        <dbReference type="ChEBI" id="CHEBI:30011"/>
        <dbReference type="ChEBI" id="CHEBI:57856"/>
        <dbReference type="ChEBI" id="CHEBI:59789"/>
        <dbReference type="ChEBI" id="CHEBI:61891"/>
        <dbReference type="EC" id="2.1.1.297"/>
    </reaction>
</comment>
<dbReference type="InterPro" id="IPR002052">
    <property type="entry name" value="DNA_methylase_N6_adenine_CS"/>
</dbReference>
<dbReference type="Proteomes" id="UP000001947">
    <property type="component" value="Chromosome"/>
</dbReference>
<evidence type="ECO:0000256" key="5">
    <source>
        <dbReference type="HAMAP-Rule" id="MF_02126"/>
    </source>
</evidence>
<keyword evidence="1 5" id="KW-0489">Methyltransferase</keyword>
<dbReference type="KEGG" id="sde:Sde_3250"/>
<protein>
    <recommendedName>
        <fullName evidence="5">Release factor glutamine methyltransferase</fullName>
        <shortName evidence="5">RF MTase</shortName>
        <ecNumber evidence="5">2.1.1.297</ecNumber>
    </recommendedName>
    <alternativeName>
        <fullName evidence="5">N5-glutamine methyltransferase PrmC</fullName>
    </alternativeName>
    <alternativeName>
        <fullName evidence="5">Protein-(glutamine-N5) MTase PrmC</fullName>
    </alternativeName>
    <alternativeName>
        <fullName evidence="5">Protein-glutamine N-methyltransferase PrmC</fullName>
    </alternativeName>
</protein>
<evidence type="ECO:0000259" key="6">
    <source>
        <dbReference type="Pfam" id="PF05175"/>
    </source>
</evidence>
<feature type="domain" description="Methyltransferase small" evidence="6">
    <location>
        <begin position="110"/>
        <end position="203"/>
    </location>
</feature>
<name>Q21FM4_SACD2</name>
<dbReference type="InterPro" id="IPR007848">
    <property type="entry name" value="Small_mtfrase_dom"/>
</dbReference>
<dbReference type="Gene3D" id="3.40.50.150">
    <property type="entry name" value="Vaccinia Virus protein VP39"/>
    <property type="match status" value="1"/>
</dbReference>
<dbReference type="InterPro" id="IPR004556">
    <property type="entry name" value="HemK-like"/>
</dbReference>
<feature type="binding site" evidence="5">
    <location>
        <position position="195"/>
    </location>
    <ligand>
        <name>S-adenosyl-L-methionine</name>
        <dbReference type="ChEBI" id="CHEBI:59789"/>
    </ligand>
</feature>
<dbReference type="FunFam" id="3.40.50.150:FF:000053">
    <property type="entry name" value="Release factor glutamine methyltransferase"/>
    <property type="match status" value="1"/>
</dbReference>
<evidence type="ECO:0000256" key="2">
    <source>
        <dbReference type="ARBA" id="ARBA00022679"/>
    </source>
</evidence>
<feature type="binding site" evidence="5">
    <location>
        <position position="180"/>
    </location>
    <ligand>
        <name>S-adenosyl-L-methionine</name>
        <dbReference type="ChEBI" id="CHEBI:59789"/>
    </ligand>
</feature>
<dbReference type="CDD" id="cd02440">
    <property type="entry name" value="AdoMet_MTases"/>
    <property type="match status" value="1"/>
</dbReference>
<feature type="binding site" evidence="5">
    <location>
        <position position="152"/>
    </location>
    <ligand>
        <name>S-adenosyl-L-methionine</name>
        <dbReference type="ChEBI" id="CHEBI:59789"/>
    </ligand>
</feature>
<dbReference type="AlphaFoldDB" id="Q21FM4"/>
<dbReference type="InterPro" id="IPR019874">
    <property type="entry name" value="RF_methyltr_PrmC"/>
</dbReference>
<accession>Q21FM4</accession>
<keyword evidence="3 5" id="KW-0949">S-adenosyl-L-methionine</keyword>
<dbReference type="HAMAP" id="MF_02126">
    <property type="entry name" value="RF_methyltr_PrmC"/>
    <property type="match status" value="1"/>
</dbReference>
<dbReference type="InterPro" id="IPR050320">
    <property type="entry name" value="N5-glutamine_MTase"/>
</dbReference>
<dbReference type="RefSeq" id="WP_011469721.1">
    <property type="nucleotide sequence ID" value="NC_007912.1"/>
</dbReference>
<reference evidence="8 9" key="1">
    <citation type="journal article" date="2008" name="PLoS Genet.">
        <title>Complete genome sequence of the complex carbohydrate-degrading marine bacterium, Saccharophagus degradans strain 2-40 T.</title>
        <authorList>
            <person name="Weiner R.M."/>
            <person name="Taylor L.E.II."/>
            <person name="Henrissat B."/>
            <person name="Hauser L."/>
            <person name="Land M."/>
            <person name="Coutinho P.M."/>
            <person name="Rancurel C."/>
            <person name="Saunders E.H."/>
            <person name="Longmire A.G."/>
            <person name="Zhang H."/>
            <person name="Bayer E.A."/>
            <person name="Gilbert H.J."/>
            <person name="Larimer F."/>
            <person name="Zhulin I.B."/>
            <person name="Ekborg N.A."/>
            <person name="Lamed R."/>
            <person name="Richardson P.M."/>
            <person name="Borovok I."/>
            <person name="Hutcheson S."/>
        </authorList>
    </citation>
    <scope>NUCLEOTIDE SEQUENCE [LARGE SCALE GENOMIC DNA]</scope>
    <source>
        <strain evidence="9">2-40 / ATCC 43961 / DSM 17024</strain>
    </source>
</reference>
<dbReference type="GO" id="GO:0102559">
    <property type="term" value="F:peptide chain release factor N(5)-glutamine methyltransferase activity"/>
    <property type="evidence" value="ECO:0007669"/>
    <property type="project" value="UniProtKB-EC"/>
</dbReference>
<dbReference type="EC" id="2.1.1.297" evidence="5"/>
<dbReference type="SUPFAM" id="SSF53335">
    <property type="entry name" value="S-adenosyl-L-methionine-dependent methyltransferases"/>
    <property type="match status" value="1"/>
</dbReference>
<dbReference type="eggNOG" id="COG2890">
    <property type="taxonomic scope" value="Bacteria"/>
</dbReference>
<feature type="binding site" evidence="5">
    <location>
        <begin position="195"/>
        <end position="198"/>
    </location>
    <ligand>
        <name>substrate</name>
    </ligand>
</feature>
<evidence type="ECO:0000256" key="4">
    <source>
        <dbReference type="ARBA" id="ARBA00048391"/>
    </source>
</evidence>
<evidence type="ECO:0000313" key="9">
    <source>
        <dbReference type="Proteomes" id="UP000001947"/>
    </source>
</evidence>
<dbReference type="GO" id="GO:0032259">
    <property type="term" value="P:methylation"/>
    <property type="evidence" value="ECO:0007669"/>
    <property type="project" value="UniProtKB-KW"/>
</dbReference>
<keyword evidence="2 5" id="KW-0808">Transferase</keyword>
<evidence type="ECO:0000256" key="1">
    <source>
        <dbReference type="ARBA" id="ARBA00022603"/>
    </source>
</evidence>
<gene>
    <name evidence="5" type="primary">prmC</name>
    <name evidence="8" type="ordered locus">Sde_3250</name>
</gene>
<evidence type="ECO:0000259" key="7">
    <source>
        <dbReference type="Pfam" id="PF17827"/>
    </source>
</evidence>
<dbReference type="GeneID" id="98614871"/>
<dbReference type="HOGENOM" id="CLU_018398_3_0_6"/>
<dbReference type="Pfam" id="PF17827">
    <property type="entry name" value="PrmC_N"/>
    <property type="match status" value="1"/>
</dbReference>
<evidence type="ECO:0000313" key="8">
    <source>
        <dbReference type="EMBL" id="ABD82505.1"/>
    </source>
</evidence>
<comment type="similarity">
    <text evidence="5">Belongs to the protein N5-glutamine methyltransferase family. PrmC subfamily.</text>
</comment>
<dbReference type="PANTHER" id="PTHR18895:SF74">
    <property type="entry name" value="MTRF1L RELEASE FACTOR GLUTAMINE METHYLTRANSFERASE"/>
    <property type="match status" value="1"/>
</dbReference>
<dbReference type="InterPro" id="IPR040758">
    <property type="entry name" value="PrmC_N"/>
</dbReference>
<dbReference type="NCBIfam" id="TIGR03534">
    <property type="entry name" value="RF_mod_PrmC"/>
    <property type="match status" value="1"/>
</dbReference>
<dbReference type="Gene3D" id="1.10.8.10">
    <property type="entry name" value="DNA helicase RuvA subunit, C-terminal domain"/>
    <property type="match status" value="1"/>
</dbReference>
<dbReference type="NCBIfam" id="TIGR00536">
    <property type="entry name" value="hemK_fam"/>
    <property type="match status" value="1"/>
</dbReference>
<keyword evidence="9" id="KW-1185">Reference proteome</keyword>
<organism evidence="8 9">
    <name type="scientific">Saccharophagus degradans (strain 2-40 / ATCC 43961 / DSM 17024)</name>
    <dbReference type="NCBI Taxonomy" id="203122"/>
    <lineage>
        <taxon>Bacteria</taxon>
        <taxon>Pseudomonadati</taxon>
        <taxon>Pseudomonadota</taxon>
        <taxon>Gammaproteobacteria</taxon>
        <taxon>Cellvibrionales</taxon>
        <taxon>Cellvibrionaceae</taxon>
        <taxon>Saccharophagus</taxon>
    </lineage>
</organism>
<evidence type="ECO:0000256" key="3">
    <source>
        <dbReference type="ARBA" id="ARBA00022691"/>
    </source>
</evidence>
<proteinExistence type="inferred from homology"/>
<dbReference type="STRING" id="203122.Sde_3250"/>
<feature type="binding site" evidence="5">
    <location>
        <begin position="129"/>
        <end position="133"/>
    </location>
    <ligand>
        <name>S-adenosyl-L-methionine</name>
        <dbReference type="ChEBI" id="CHEBI:59789"/>
    </ligand>
</feature>